<dbReference type="PANTHER" id="PTHR31301:SF21">
    <property type="entry name" value="LOB DOMAIN-CONTAINING PROTEIN 27-RELATED"/>
    <property type="match status" value="1"/>
</dbReference>
<dbReference type="Proteomes" id="UP000002051">
    <property type="component" value="Chromosome 6"/>
</dbReference>
<feature type="domain" description="LOB" evidence="2">
    <location>
        <begin position="1"/>
        <end position="74"/>
    </location>
</feature>
<dbReference type="GO" id="GO:0001216">
    <property type="term" value="F:DNA-binding transcription activator activity"/>
    <property type="evidence" value="ECO:0000318"/>
    <property type="project" value="GO_Central"/>
</dbReference>
<reference evidence="3 6" key="2">
    <citation type="journal article" date="2014" name="BMC Genomics">
        <title>An improved genome release (version Mt4.0) for the model legume Medicago truncatula.</title>
        <authorList>
            <person name="Tang H."/>
            <person name="Krishnakumar V."/>
            <person name="Bidwell S."/>
            <person name="Rosen B."/>
            <person name="Chan A."/>
            <person name="Zhou S."/>
            <person name="Gentzbittel L."/>
            <person name="Childs K.L."/>
            <person name="Yandell M."/>
            <person name="Gundlach H."/>
            <person name="Mayer K.F."/>
            <person name="Schwartz D.C."/>
            <person name="Town C.D."/>
        </authorList>
    </citation>
    <scope>GENOME REANNOTATION</scope>
    <source>
        <strain evidence="3">A17</strain>
        <strain evidence="5 6">cv. Jemalong A17</strain>
    </source>
</reference>
<name>A0A072UG64_MEDTR</name>
<dbReference type="EnsemblPlants" id="KEH24770">
    <property type="protein sequence ID" value="KEH24770"/>
    <property type="gene ID" value="MTR_6g004550"/>
</dbReference>
<evidence type="ECO:0000313" key="5">
    <source>
        <dbReference type="EnsemblPlants" id="KEH24770"/>
    </source>
</evidence>
<dbReference type="STRING" id="3880.A0A072UG64"/>
<dbReference type="Gramene" id="rna33896">
    <property type="protein sequence ID" value="RHN49691.1"/>
    <property type="gene ID" value="gene33896"/>
</dbReference>
<proteinExistence type="inferred from homology"/>
<dbReference type="EMBL" id="PSQE01000006">
    <property type="protein sequence ID" value="RHN49691.1"/>
    <property type="molecule type" value="Genomic_DNA"/>
</dbReference>
<keyword evidence="6" id="KW-1185">Reference proteome</keyword>
<evidence type="ECO:0000313" key="6">
    <source>
        <dbReference type="Proteomes" id="UP000002051"/>
    </source>
</evidence>
<dbReference type="GO" id="GO:0009556">
    <property type="term" value="P:microsporogenesis"/>
    <property type="evidence" value="ECO:0000318"/>
    <property type="project" value="GO_Central"/>
</dbReference>
<evidence type="ECO:0000313" key="4">
    <source>
        <dbReference type="EMBL" id="RHN49691.1"/>
    </source>
</evidence>
<dbReference type="GO" id="GO:0006355">
    <property type="term" value="P:regulation of DNA-templated transcription"/>
    <property type="evidence" value="ECO:0000318"/>
    <property type="project" value="GO_Central"/>
</dbReference>
<dbReference type="EMBL" id="CM001222">
    <property type="protein sequence ID" value="KEH24770.1"/>
    <property type="molecule type" value="Genomic_DNA"/>
</dbReference>
<accession>A0A072UG64</accession>
<dbReference type="HOGENOM" id="CLU_1789801_0_0_1"/>
<sequence length="145" mass="16769">MLANAHRLFGISNMVKTLKSIDDDHHKDEAMKSIIFESEMRARYPSHGCLGLIMEYQDMIIESMKELDHVKQLLNLCKLSHQQNLRHFSSSDHSSVPSTSSSIPIFNNVGDFPYYDRNSENNNDTQVLGNLDMIKYEEELDYVKK</sequence>
<protein>
    <submittedName>
        <fullName evidence="3">LOB domain protein</fullName>
    </submittedName>
    <submittedName>
        <fullName evidence="4">Putative transcription factor AS2-LOB family</fullName>
    </submittedName>
</protein>
<dbReference type="PROSITE" id="PS50891">
    <property type="entry name" value="LOB"/>
    <property type="match status" value="1"/>
</dbReference>
<reference evidence="5" key="3">
    <citation type="submission" date="2015-04" db="UniProtKB">
        <authorList>
            <consortium name="EnsemblPlants"/>
        </authorList>
    </citation>
    <scope>IDENTIFICATION</scope>
    <source>
        <strain evidence="5">cv. Jemalong A17</strain>
    </source>
</reference>
<dbReference type="Proteomes" id="UP000265566">
    <property type="component" value="Chromosome 6"/>
</dbReference>
<dbReference type="Pfam" id="PF03195">
    <property type="entry name" value="LOB"/>
    <property type="match status" value="1"/>
</dbReference>
<evidence type="ECO:0000259" key="2">
    <source>
        <dbReference type="PROSITE" id="PS50891"/>
    </source>
</evidence>
<dbReference type="GO" id="GO:0005634">
    <property type="term" value="C:nucleus"/>
    <property type="evidence" value="ECO:0000318"/>
    <property type="project" value="GO_Central"/>
</dbReference>
<dbReference type="AlphaFoldDB" id="A0A072UG64"/>
<gene>
    <name evidence="3" type="ordered locus">MTR_6g004550</name>
    <name evidence="4" type="ORF">MtrunA17_Chr6g0449311</name>
</gene>
<reference evidence="4" key="4">
    <citation type="journal article" date="2018" name="Nat. Plants">
        <title>Whole-genome landscape of Medicago truncatula symbiotic genes.</title>
        <authorList>
            <person name="Pecrix Y."/>
            <person name="Gamas P."/>
            <person name="Carrere S."/>
        </authorList>
    </citation>
    <scope>NUCLEOTIDE SEQUENCE</scope>
    <source>
        <tissue evidence="4">Leaves</tissue>
    </source>
</reference>
<organism evidence="3 6">
    <name type="scientific">Medicago truncatula</name>
    <name type="common">Barrel medic</name>
    <name type="synonym">Medicago tribuloides</name>
    <dbReference type="NCBI Taxonomy" id="3880"/>
    <lineage>
        <taxon>Eukaryota</taxon>
        <taxon>Viridiplantae</taxon>
        <taxon>Streptophyta</taxon>
        <taxon>Embryophyta</taxon>
        <taxon>Tracheophyta</taxon>
        <taxon>Spermatophyta</taxon>
        <taxon>Magnoliopsida</taxon>
        <taxon>eudicotyledons</taxon>
        <taxon>Gunneridae</taxon>
        <taxon>Pentapetalae</taxon>
        <taxon>rosids</taxon>
        <taxon>fabids</taxon>
        <taxon>Fabales</taxon>
        <taxon>Fabaceae</taxon>
        <taxon>Papilionoideae</taxon>
        <taxon>50 kb inversion clade</taxon>
        <taxon>NPAAA clade</taxon>
        <taxon>Hologalegina</taxon>
        <taxon>IRL clade</taxon>
        <taxon>Trifolieae</taxon>
        <taxon>Medicago</taxon>
    </lineage>
</organism>
<dbReference type="SMR" id="A0A072UG64"/>
<evidence type="ECO:0000313" key="3">
    <source>
        <dbReference type="EMBL" id="KEH24770.1"/>
    </source>
</evidence>
<reference evidence="3 6" key="1">
    <citation type="journal article" date="2011" name="Nature">
        <title>The Medicago genome provides insight into the evolution of rhizobial symbioses.</title>
        <authorList>
            <person name="Young N.D."/>
            <person name="Debelle F."/>
            <person name="Oldroyd G.E."/>
            <person name="Geurts R."/>
            <person name="Cannon S.B."/>
            <person name="Udvardi M.K."/>
            <person name="Benedito V.A."/>
            <person name="Mayer K.F."/>
            <person name="Gouzy J."/>
            <person name="Schoof H."/>
            <person name="Van de Peer Y."/>
            <person name="Proost S."/>
            <person name="Cook D.R."/>
            <person name="Meyers B.C."/>
            <person name="Spannagl M."/>
            <person name="Cheung F."/>
            <person name="De Mita S."/>
            <person name="Krishnakumar V."/>
            <person name="Gundlach H."/>
            <person name="Zhou S."/>
            <person name="Mudge J."/>
            <person name="Bharti A.K."/>
            <person name="Murray J.D."/>
            <person name="Naoumkina M.A."/>
            <person name="Rosen B."/>
            <person name="Silverstein K.A."/>
            <person name="Tang H."/>
            <person name="Rombauts S."/>
            <person name="Zhao P.X."/>
            <person name="Zhou P."/>
            <person name="Barbe V."/>
            <person name="Bardou P."/>
            <person name="Bechner M."/>
            <person name="Bellec A."/>
            <person name="Berger A."/>
            <person name="Berges H."/>
            <person name="Bidwell S."/>
            <person name="Bisseling T."/>
            <person name="Choisne N."/>
            <person name="Couloux A."/>
            <person name="Denny R."/>
            <person name="Deshpande S."/>
            <person name="Dai X."/>
            <person name="Doyle J.J."/>
            <person name="Dudez A.M."/>
            <person name="Farmer A.D."/>
            <person name="Fouteau S."/>
            <person name="Franken C."/>
            <person name="Gibelin C."/>
            <person name="Gish J."/>
            <person name="Goldstein S."/>
            <person name="Gonzalez A.J."/>
            <person name="Green P.J."/>
            <person name="Hallab A."/>
            <person name="Hartog M."/>
            <person name="Hua A."/>
            <person name="Humphray S.J."/>
            <person name="Jeong D.H."/>
            <person name="Jing Y."/>
            <person name="Jocker A."/>
            <person name="Kenton S.M."/>
            <person name="Kim D.J."/>
            <person name="Klee K."/>
            <person name="Lai H."/>
            <person name="Lang C."/>
            <person name="Lin S."/>
            <person name="Macmil S.L."/>
            <person name="Magdelenat G."/>
            <person name="Matthews L."/>
            <person name="McCorrison J."/>
            <person name="Monaghan E.L."/>
            <person name="Mun J.H."/>
            <person name="Najar F.Z."/>
            <person name="Nicholson C."/>
            <person name="Noirot C."/>
            <person name="O'Bleness M."/>
            <person name="Paule C.R."/>
            <person name="Poulain J."/>
            <person name="Prion F."/>
            <person name="Qin B."/>
            <person name="Qu C."/>
            <person name="Retzel E.F."/>
            <person name="Riddle C."/>
            <person name="Sallet E."/>
            <person name="Samain S."/>
            <person name="Samson N."/>
            <person name="Sanders I."/>
            <person name="Saurat O."/>
            <person name="Scarpelli C."/>
            <person name="Schiex T."/>
            <person name="Segurens B."/>
            <person name="Severin A.J."/>
            <person name="Sherrier D.J."/>
            <person name="Shi R."/>
            <person name="Sims S."/>
            <person name="Singer S.R."/>
            <person name="Sinharoy S."/>
            <person name="Sterck L."/>
            <person name="Viollet A."/>
            <person name="Wang B.B."/>
            <person name="Wang K."/>
            <person name="Wang M."/>
            <person name="Wang X."/>
            <person name="Warfsmann J."/>
            <person name="Weissenbach J."/>
            <person name="White D.D."/>
            <person name="White J.D."/>
            <person name="Wiley G.B."/>
            <person name="Wincker P."/>
            <person name="Xing Y."/>
            <person name="Yang L."/>
            <person name="Yao Z."/>
            <person name="Ying F."/>
            <person name="Zhai J."/>
            <person name="Zhou L."/>
            <person name="Zuber A."/>
            <person name="Denarie J."/>
            <person name="Dixon R.A."/>
            <person name="May G.D."/>
            <person name="Schwartz D.C."/>
            <person name="Rogers J."/>
            <person name="Quetier F."/>
            <person name="Town C.D."/>
            <person name="Roe B.A."/>
        </authorList>
    </citation>
    <scope>NUCLEOTIDE SEQUENCE [LARGE SCALE GENOMIC DNA]</scope>
    <source>
        <strain evidence="3">A17</strain>
        <strain evidence="5 6">cv. Jemalong A17</strain>
    </source>
</reference>
<comment type="similarity">
    <text evidence="1">Belongs to the LOB domain-containing protein family.</text>
</comment>
<dbReference type="InterPro" id="IPR004883">
    <property type="entry name" value="LOB"/>
</dbReference>
<dbReference type="PANTHER" id="PTHR31301">
    <property type="entry name" value="LOB DOMAIN-CONTAINING PROTEIN 4-RELATED"/>
    <property type="match status" value="1"/>
</dbReference>
<evidence type="ECO:0000256" key="1">
    <source>
        <dbReference type="ARBA" id="ARBA00005474"/>
    </source>
</evidence>